<name>A0ABQ5B329_9ASTR</name>
<comment type="caution">
    <text evidence="2">The sequence shown here is derived from an EMBL/GenBank/DDBJ whole genome shotgun (WGS) entry which is preliminary data.</text>
</comment>
<evidence type="ECO:0000313" key="2">
    <source>
        <dbReference type="EMBL" id="GJT09011.1"/>
    </source>
</evidence>
<accession>A0ABQ5B329</accession>
<dbReference type="PANTHER" id="PTHR27003:SF383">
    <property type="entry name" value="TYROSINE-PROTEIN KINASE, NON-RECEPTOR JAK_TYK2-RELATED"/>
    <property type="match status" value="1"/>
</dbReference>
<organism evidence="2 3">
    <name type="scientific">Tanacetum coccineum</name>
    <dbReference type="NCBI Taxonomy" id="301880"/>
    <lineage>
        <taxon>Eukaryota</taxon>
        <taxon>Viridiplantae</taxon>
        <taxon>Streptophyta</taxon>
        <taxon>Embryophyta</taxon>
        <taxon>Tracheophyta</taxon>
        <taxon>Spermatophyta</taxon>
        <taxon>Magnoliopsida</taxon>
        <taxon>eudicotyledons</taxon>
        <taxon>Gunneridae</taxon>
        <taxon>Pentapetalae</taxon>
        <taxon>asterids</taxon>
        <taxon>campanulids</taxon>
        <taxon>Asterales</taxon>
        <taxon>Asteraceae</taxon>
        <taxon>Asteroideae</taxon>
        <taxon>Anthemideae</taxon>
        <taxon>Anthemidinae</taxon>
        <taxon>Tanacetum</taxon>
    </lineage>
</organism>
<dbReference type="SUPFAM" id="SSF56112">
    <property type="entry name" value="Protein kinase-like (PK-like)"/>
    <property type="match status" value="1"/>
</dbReference>
<dbReference type="InterPro" id="IPR001245">
    <property type="entry name" value="Ser-Thr/Tyr_kinase_cat_dom"/>
</dbReference>
<dbReference type="Pfam" id="PF07714">
    <property type="entry name" value="PK_Tyr_Ser-Thr"/>
    <property type="match status" value="1"/>
</dbReference>
<feature type="domain" description="Protein kinase" evidence="1">
    <location>
        <begin position="44"/>
        <end position="319"/>
    </location>
</feature>
<keyword evidence="3" id="KW-1185">Reference proteome</keyword>
<protein>
    <submittedName>
        <fullName evidence="2">Kinase-like domain-containing protein</fullName>
    </submittedName>
</protein>
<dbReference type="Gene3D" id="1.10.510.10">
    <property type="entry name" value="Transferase(Phosphotransferase) domain 1"/>
    <property type="match status" value="1"/>
</dbReference>
<evidence type="ECO:0000259" key="1">
    <source>
        <dbReference type="PROSITE" id="PS50011"/>
    </source>
</evidence>
<dbReference type="InterPro" id="IPR045272">
    <property type="entry name" value="ANXUR1/2-like"/>
</dbReference>
<dbReference type="Proteomes" id="UP001151760">
    <property type="component" value="Unassembled WGS sequence"/>
</dbReference>
<dbReference type="InterPro" id="IPR011009">
    <property type="entry name" value="Kinase-like_dom_sf"/>
</dbReference>
<dbReference type="EMBL" id="BQNB010012875">
    <property type="protein sequence ID" value="GJT09011.1"/>
    <property type="molecule type" value="Genomic_DNA"/>
</dbReference>
<proteinExistence type="predicted"/>
<dbReference type="Gene3D" id="3.30.200.20">
    <property type="entry name" value="Phosphorylase Kinase, domain 1"/>
    <property type="match status" value="1"/>
</dbReference>
<gene>
    <name evidence="2" type="ORF">Tco_0843473</name>
</gene>
<evidence type="ECO:0000313" key="3">
    <source>
        <dbReference type="Proteomes" id="UP001151760"/>
    </source>
</evidence>
<sequence>MFSPNHDDIMFSPNHDDIMFSPNHDDLAHLKIPLKNIQSATNNFDYENSVGEDDFGSHYIGQLLLSGEFIDIHVRRWLNKDRDDKILFRDFVEQQFWTEISMLSSLKHKNLVSLVGFCDENDELITVFNRETRGILNNYLSDPMLLTWVRRLKICVALAHALSYIHYDESRNFSVIHQNIYSKTVLLNDNLEPKLSEFGLSIKIKASERHLSFNISNVSNRQGYTDPTYIETKSAHHKSDIYSFGILMFELLCGRKEVIDSNQDNSLFAEIAYKCLEEERSRRPNIDDIVAGLEKDLELACENRPILVSKKRQSKHVSLAECQFISRKRFAVHP</sequence>
<dbReference type="InterPro" id="IPR000719">
    <property type="entry name" value="Prot_kinase_dom"/>
</dbReference>
<reference evidence="2" key="2">
    <citation type="submission" date="2022-01" db="EMBL/GenBank/DDBJ databases">
        <authorList>
            <person name="Yamashiro T."/>
            <person name="Shiraishi A."/>
            <person name="Satake H."/>
            <person name="Nakayama K."/>
        </authorList>
    </citation>
    <scope>NUCLEOTIDE SEQUENCE</scope>
</reference>
<dbReference type="PROSITE" id="PS50011">
    <property type="entry name" value="PROTEIN_KINASE_DOM"/>
    <property type="match status" value="1"/>
</dbReference>
<reference evidence="2" key="1">
    <citation type="journal article" date="2022" name="Int. J. Mol. Sci.">
        <title>Draft Genome of Tanacetum Coccineum: Genomic Comparison of Closely Related Tanacetum-Family Plants.</title>
        <authorList>
            <person name="Yamashiro T."/>
            <person name="Shiraishi A."/>
            <person name="Nakayama K."/>
            <person name="Satake H."/>
        </authorList>
    </citation>
    <scope>NUCLEOTIDE SEQUENCE</scope>
</reference>
<dbReference type="PANTHER" id="PTHR27003">
    <property type="entry name" value="OS07G0166700 PROTEIN"/>
    <property type="match status" value="1"/>
</dbReference>